<organism evidence="2 3">
    <name type="scientific">Scyliorhinus torazame</name>
    <name type="common">Cloudy catshark</name>
    <name type="synonym">Catulus torazame</name>
    <dbReference type="NCBI Taxonomy" id="75743"/>
    <lineage>
        <taxon>Eukaryota</taxon>
        <taxon>Metazoa</taxon>
        <taxon>Chordata</taxon>
        <taxon>Craniata</taxon>
        <taxon>Vertebrata</taxon>
        <taxon>Chondrichthyes</taxon>
        <taxon>Elasmobranchii</taxon>
        <taxon>Galeomorphii</taxon>
        <taxon>Galeoidea</taxon>
        <taxon>Carcharhiniformes</taxon>
        <taxon>Scyliorhinidae</taxon>
        <taxon>Scyliorhinus</taxon>
    </lineage>
</organism>
<accession>A0A401PJM5</accession>
<dbReference type="EMBL" id="BFAA01000626">
    <property type="protein sequence ID" value="GCB73339.1"/>
    <property type="molecule type" value="Genomic_DNA"/>
</dbReference>
<dbReference type="STRING" id="75743.A0A401PJM5"/>
<reference evidence="2 3" key="1">
    <citation type="journal article" date="2018" name="Nat. Ecol. Evol.">
        <title>Shark genomes provide insights into elasmobranch evolution and the origin of vertebrates.</title>
        <authorList>
            <person name="Hara Y"/>
            <person name="Yamaguchi K"/>
            <person name="Onimaru K"/>
            <person name="Kadota M"/>
            <person name="Koyanagi M"/>
            <person name="Keeley SD"/>
            <person name="Tatsumi K"/>
            <person name="Tanaka K"/>
            <person name="Motone F"/>
            <person name="Kageyama Y"/>
            <person name="Nozu R"/>
            <person name="Adachi N"/>
            <person name="Nishimura O"/>
            <person name="Nakagawa R"/>
            <person name="Tanegashima C"/>
            <person name="Kiyatake I"/>
            <person name="Matsumoto R"/>
            <person name="Murakumo K"/>
            <person name="Nishida K"/>
            <person name="Terakita A"/>
            <person name="Kuratani S"/>
            <person name="Sato K"/>
            <person name="Hyodo S Kuraku.S."/>
        </authorList>
    </citation>
    <scope>NUCLEOTIDE SEQUENCE [LARGE SCALE GENOMIC DNA]</scope>
</reference>
<protein>
    <recommendedName>
        <fullName evidence="4">Hexosyltransferase</fullName>
    </recommendedName>
</protein>
<sequence length="76" mass="8626">MRNVTVLAAACFCVLAIIVPFGLRPDCSTGRLVLLPEWTADQYDIVIGVLSARHHHELRNALRKTWLGHLQHLNQR</sequence>
<name>A0A401PJM5_SCYTO</name>
<evidence type="ECO:0000313" key="3">
    <source>
        <dbReference type="Proteomes" id="UP000288216"/>
    </source>
</evidence>
<gene>
    <name evidence="2" type="ORF">scyTo_0002486</name>
</gene>
<keyword evidence="3" id="KW-1185">Reference proteome</keyword>
<dbReference type="AlphaFoldDB" id="A0A401PJM5"/>
<evidence type="ECO:0000256" key="1">
    <source>
        <dbReference type="SAM" id="SignalP"/>
    </source>
</evidence>
<evidence type="ECO:0008006" key="4">
    <source>
        <dbReference type="Google" id="ProtNLM"/>
    </source>
</evidence>
<comment type="caution">
    <text evidence="2">The sequence shown here is derived from an EMBL/GenBank/DDBJ whole genome shotgun (WGS) entry which is preliminary data.</text>
</comment>
<keyword evidence="1" id="KW-0732">Signal</keyword>
<feature type="non-terminal residue" evidence="2">
    <location>
        <position position="76"/>
    </location>
</feature>
<feature type="signal peptide" evidence="1">
    <location>
        <begin position="1"/>
        <end position="16"/>
    </location>
</feature>
<dbReference type="Proteomes" id="UP000288216">
    <property type="component" value="Unassembled WGS sequence"/>
</dbReference>
<proteinExistence type="predicted"/>
<feature type="chain" id="PRO_5019415027" description="Hexosyltransferase" evidence="1">
    <location>
        <begin position="17"/>
        <end position="76"/>
    </location>
</feature>
<dbReference type="OrthoDB" id="2139606at2759"/>
<evidence type="ECO:0000313" key="2">
    <source>
        <dbReference type="EMBL" id="GCB73339.1"/>
    </source>
</evidence>